<evidence type="ECO:0000256" key="2">
    <source>
        <dbReference type="ARBA" id="ARBA00007639"/>
    </source>
</evidence>
<comment type="subcellular location">
    <subcellularLocation>
        <location evidence="1">Cell envelope</location>
    </subcellularLocation>
</comment>
<evidence type="ECO:0000256" key="4">
    <source>
        <dbReference type="SAM" id="SignalP"/>
    </source>
</evidence>
<comment type="similarity">
    <text evidence="2">Belongs to the bacterial solute-binding protein 2 family.</text>
</comment>
<dbReference type="KEGG" id="thd:BHV28_03370"/>
<reference evidence="6 7" key="1">
    <citation type="journal article" date="2010" name="Science">
        <title>Genomic comparison of the ants Camponotus floridanus and Harpegnathos saltator.</title>
        <authorList>
            <person name="Bonasio R."/>
            <person name="Zhang G."/>
            <person name="Ye C."/>
            <person name="Mutti N.S."/>
            <person name="Fang X."/>
            <person name="Qin N."/>
            <person name="Donahue G."/>
            <person name="Yang P."/>
            <person name="Li Q."/>
            <person name="Li C."/>
            <person name="Zhang P."/>
            <person name="Huang Z."/>
            <person name="Berger S.L."/>
            <person name="Reinberg D."/>
            <person name="Wang J."/>
            <person name="Liebig J."/>
        </authorList>
    </citation>
    <scope>NUCLEOTIDE SEQUENCE [LARGE SCALE GENOMIC DNA]</scope>
    <source>
        <strain evidence="6 7">Hsal</strain>
    </source>
</reference>
<sequence>MKLTRRLLLTLAAATVFSFPGMAAQAAEKIGLVISTLNNPFFVTLKDAAEAQAKDMGYELLVLDSQNNPARELSSTEDILGRSIKVLLINPTDSDAVRNSVIAANRANIPVITLDRLSNGGTVTAHIASDNVAGGEMAAKAIATALGGRGTVIELEGVPGTSAARERGAGFNKTVAAVGLDVIAKQPANFDRTQGLNVTENLLQAHKNVDAVFAQNDEMALGAVRAAQAAGRKLVIVGFDGTADGIAAVKSGVLHATIAQQPAEIGRLGVKTADQLIKGETVANHIPVPLQLITKDSAQ</sequence>
<dbReference type="CDD" id="cd06323">
    <property type="entry name" value="PBP1_ribose_binding"/>
    <property type="match status" value="1"/>
</dbReference>
<name>A0A1U9JT69_9HYPH</name>
<evidence type="ECO:0000259" key="5">
    <source>
        <dbReference type="Pfam" id="PF13407"/>
    </source>
</evidence>
<reference evidence="6 7" key="2">
    <citation type="journal article" date="2016" name="Sci. Rep.">
        <title>The genome of Rhizobiales bacteria in predatory ants reveals urease gene functions but no genes for nitrogen fixation.</title>
        <authorList>
            <person name="Neuvonen M.M."/>
            <person name="Tamarit D."/>
            <person name="Naslund K."/>
            <person name="Liebig J."/>
            <person name="Feldhaar H."/>
            <person name="Moran N.A."/>
            <person name="Guy L."/>
            <person name="Andersson S.G."/>
        </authorList>
    </citation>
    <scope>NUCLEOTIDE SEQUENCE [LARGE SCALE GENOMIC DNA]</scope>
    <source>
        <strain evidence="6 7">Hsal</strain>
    </source>
</reference>
<dbReference type="EMBL" id="CP017315">
    <property type="protein sequence ID" value="AQS41053.1"/>
    <property type="molecule type" value="Genomic_DNA"/>
</dbReference>
<evidence type="ECO:0000256" key="1">
    <source>
        <dbReference type="ARBA" id="ARBA00004196"/>
    </source>
</evidence>
<dbReference type="Proteomes" id="UP000188912">
    <property type="component" value="Chromosome"/>
</dbReference>
<proteinExistence type="inferred from homology"/>
<dbReference type="SUPFAM" id="SSF53822">
    <property type="entry name" value="Periplasmic binding protein-like I"/>
    <property type="match status" value="1"/>
</dbReference>
<evidence type="ECO:0000256" key="3">
    <source>
        <dbReference type="ARBA" id="ARBA00022729"/>
    </source>
</evidence>
<dbReference type="GO" id="GO:0030313">
    <property type="term" value="C:cell envelope"/>
    <property type="evidence" value="ECO:0007669"/>
    <property type="project" value="UniProtKB-SubCell"/>
</dbReference>
<dbReference type="NCBIfam" id="NF007936">
    <property type="entry name" value="PRK10653.1"/>
    <property type="match status" value="1"/>
</dbReference>
<dbReference type="PANTHER" id="PTHR46847">
    <property type="entry name" value="D-ALLOSE-BINDING PERIPLASMIC PROTEIN-RELATED"/>
    <property type="match status" value="1"/>
</dbReference>
<dbReference type="GO" id="GO:0030246">
    <property type="term" value="F:carbohydrate binding"/>
    <property type="evidence" value="ECO:0007669"/>
    <property type="project" value="UniProtKB-ARBA"/>
</dbReference>
<feature type="chain" id="PRO_5012685340" evidence="4">
    <location>
        <begin position="24"/>
        <end position="299"/>
    </location>
</feature>
<dbReference type="Pfam" id="PF13407">
    <property type="entry name" value="Peripla_BP_4"/>
    <property type="match status" value="1"/>
</dbReference>
<dbReference type="InterPro" id="IPR025997">
    <property type="entry name" value="SBP_2_dom"/>
</dbReference>
<evidence type="ECO:0000313" key="6">
    <source>
        <dbReference type="EMBL" id="AQS41053.1"/>
    </source>
</evidence>
<evidence type="ECO:0000313" key="7">
    <source>
        <dbReference type="Proteomes" id="UP000188912"/>
    </source>
</evidence>
<dbReference type="Gene3D" id="3.40.50.2300">
    <property type="match status" value="2"/>
</dbReference>
<accession>A0A1U9JT69</accession>
<dbReference type="PANTHER" id="PTHR46847:SF1">
    <property type="entry name" value="D-ALLOSE-BINDING PERIPLASMIC PROTEIN-RELATED"/>
    <property type="match status" value="1"/>
</dbReference>
<organism evidence="6 7">
    <name type="scientific">Candidatus Tokpelaia hoelldobleri</name>
    <dbReference type="NCBI Taxonomy" id="1902579"/>
    <lineage>
        <taxon>Bacteria</taxon>
        <taxon>Pseudomonadati</taxon>
        <taxon>Pseudomonadota</taxon>
        <taxon>Alphaproteobacteria</taxon>
        <taxon>Hyphomicrobiales</taxon>
        <taxon>Candidatus Tokpelaia</taxon>
    </lineage>
</organism>
<protein>
    <submittedName>
        <fullName evidence="6">Ribose ABC transport system periplasmic ribose-binding protein RbsB</fullName>
    </submittedName>
</protein>
<keyword evidence="7" id="KW-1185">Reference proteome</keyword>
<keyword evidence="3 4" id="KW-0732">Signal</keyword>
<feature type="signal peptide" evidence="4">
    <location>
        <begin position="1"/>
        <end position="23"/>
    </location>
</feature>
<gene>
    <name evidence="6" type="ORF">BHV28_03370</name>
</gene>
<dbReference type="STRING" id="1902579.BHV28_03370"/>
<dbReference type="AlphaFoldDB" id="A0A1U9JT69"/>
<dbReference type="InterPro" id="IPR028082">
    <property type="entry name" value="Peripla_BP_I"/>
</dbReference>
<feature type="domain" description="Periplasmic binding protein" evidence="5">
    <location>
        <begin position="30"/>
        <end position="280"/>
    </location>
</feature>